<dbReference type="Pfam" id="PF09865">
    <property type="entry name" value="DUF2092"/>
    <property type="match status" value="1"/>
</dbReference>
<evidence type="ECO:0000313" key="2">
    <source>
        <dbReference type="EMBL" id="QDV83123.1"/>
    </source>
</evidence>
<feature type="chain" id="PRO_5046955583" description="DUF2092 domain-containing protein" evidence="1">
    <location>
        <begin position="28"/>
        <end position="287"/>
    </location>
</feature>
<keyword evidence="1" id="KW-0732">Signal</keyword>
<sequence>MSRSKRLCVLAFISLMVFLMPARPAGAQEQKTPDAEPAKVAAEDTDSVADADAVAALQPLFDQLIGAKSTRATVELSADTIVDGAVVNTQTSVYQIASQIPDQFTIYLKDEQQRARIFCDGETTTIALSEQAFTVLEKPLAMQQAVFELPLPMGPYPEPILALTMAGIDPALSLMTGMKSVRLLDRNKFRGQTPAIHFQGIQEDNVRWDLWITQDERPKPLRLRVDLTEMLRANGGLELPQGYQYALRFDFKVWRIDHPNAATLFRYNKIEGAKEYESIEAYFNEAK</sequence>
<protein>
    <recommendedName>
        <fullName evidence="4">DUF2092 domain-containing protein</fullName>
    </recommendedName>
</protein>
<dbReference type="Proteomes" id="UP000318081">
    <property type="component" value="Chromosome"/>
</dbReference>
<evidence type="ECO:0000313" key="3">
    <source>
        <dbReference type="Proteomes" id="UP000318081"/>
    </source>
</evidence>
<feature type="signal peptide" evidence="1">
    <location>
        <begin position="1"/>
        <end position="27"/>
    </location>
</feature>
<evidence type="ECO:0000256" key="1">
    <source>
        <dbReference type="SAM" id="SignalP"/>
    </source>
</evidence>
<dbReference type="RefSeq" id="WP_419581183.1">
    <property type="nucleotide sequence ID" value="NZ_CP036432.1"/>
</dbReference>
<organism evidence="2 3">
    <name type="scientific">Stieleria magnilauensis</name>
    <dbReference type="NCBI Taxonomy" id="2527963"/>
    <lineage>
        <taxon>Bacteria</taxon>
        <taxon>Pseudomonadati</taxon>
        <taxon>Planctomycetota</taxon>
        <taxon>Planctomycetia</taxon>
        <taxon>Pirellulales</taxon>
        <taxon>Pirellulaceae</taxon>
        <taxon>Stieleria</taxon>
    </lineage>
</organism>
<reference evidence="2 3" key="1">
    <citation type="submission" date="2019-02" db="EMBL/GenBank/DDBJ databases">
        <title>Deep-cultivation of Planctomycetes and their phenomic and genomic characterization uncovers novel biology.</title>
        <authorList>
            <person name="Wiegand S."/>
            <person name="Jogler M."/>
            <person name="Boedeker C."/>
            <person name="Pinto D."/>
            <person name="Vollmers J."/>
            <person name="Rivas-Marin E."/>
            <person name="Kohn T."/>
            <person name="Peeters S.H."/>
            <person name="Heuer A."/>
            <person name="Rast P."/>
            <person name="Oberbeckmann S."/>
            <person name="Bunk B."/>
            <person name="Jeske O."/>
            <person name="Meyerdierks A."/>
            <person name="Storesund J.E."/>
            <person name="Kallscheuer N."/>
            <person name="Luecker S."/>
            <person name="Lage O.M."/>
            <person name="Pohl T."/>
            <person name="Merkel B.J."/>
            <person name="Hornburger P."/>
            <person name="Mueller R.-W."/>
            <person name="Bruemmer F."/>
            <person name="Labrenz M."/>
            <person name="Spormann A.M."/>
            <person name="Op den Camp H."/>
            <person name="Overmann J."/>
            <person name="Amann R."/>
            <person name="Jetten M.S.M."/>
            <person name="Mascher T."/>
            <person name="Medema M.H."/>
            <person name="Devos D.P."/>
            <person name="Kaster A.-K."/>
            <person name="Ovreas L."/>
            <person name="Rohde M."/>
            <person name="Galperin M.Y."/>
            <person name="Jogler C."/>
        </authorList>
    </citation>
    <scope>NUCLEOTIDE SEQUENCE [LARGE SCALE GENOMIC DNA]</scope>
    <source>
        <strain evidence="2 3">TBK1r</strain>
    </source>
</reference>
<keyword evidence="3" id="KW-1185">Reference proteome</keyword>
<name>A0ABX5XMC3_9BACT</name>
<accession>A0ABX5XMC3</accession>
<proteinExistence type="predicted"/>
<gene>
    <name evidence="2" type="ORF">TBK1r_20580</name>
</gene>
<evidence type="ECO:0008006" key="4">
    <source>
        <dbReference type="Google" id="ProtNLM"/>
    </source>
</evidence>
<dbReference type="EMBL" id="CP036432">
    <property type="protein sequence ID" value="QDV83123.1"/>
    <property type="molecule type" value="Genomic_DNA"/>
</dbReference>
<dbReference type="InterPro" id="IPR019207">
    <property type="entry name" value="DUF2092"/>
</dbReference>